<reference evidence="13" key="1">
    <citation type="submission" date="2016-08" db="EMBL/GenBank/DDBJ databases">
        <title>Complete Genome Seqeunce of Paenibacillus sp. BIHB 4019 from tea rhizoplane.</title>
        <authorList>
            <person name="Thakur R."/>
            <person name="Swarnkar M.K."/>
            <person name="Gulati A."/>
        </authorList>
    </citation>
    <scope>NUCLEOTIDE SEQUENCE [LARGE SCALE GENOMIC DNA]</scope>
    <source>
        <strain evidence="13">BIHB4019</strain>
    </source>
</reference>
<dbReference type="PANTHER" id="PTHR21098:SF12">
    <property type="entry name" value="RIBOFLAVIN SYNTHASE"/>
    <property type="match status" value="1"/>
</dbReference>
<sequence length="229" mass="23999">MFTGLIEEVGKLKRVVKQGEAMVVTIGASRVLEGVALGDSIAVNGVCLTVISFTGSTFDADVMPETYRRSNLHQLKPGEQVNLERAMLAGGRFGGHMVQGHIDGTGTIAKRETDANAVIFSIKLHDAATLKYVIPKGSIAIDGISLTVVGTNDSGFSVSVIPHTLGETALLDKRIGDSVNIECDMIGKYVEHLLHFKPAREAGAASGSKAGKAGGAKLSAAFLSENGFM</sequence>
<evidence type="ECO:0000256" key="2">
    <source>
        <dbReference type="ARBA" id="ARBA00002803"/>
    </source>
</evidence>
<dbReference type="NCBIfam" id="NF009566">
    <property type="entry name" value="PRK13020.1"/>
    <property type="match status" value="1"/>
</dbReference>
<dbReference type="InterPro" id="IPR017938">
    <property type="entry name" value="Riboflavin_synthase-like_b-brl"/>
</dbReference>
<dbReference type="NCBIfam" id="TIGR00187">
    <property type="entry name" value="ribE"/>
    <property type="match status" value="1"/>
</dbReference>
<dbReference type="FunFam" id="2.40.30.20:FF:000004">
    <property type="entry name" value="Riboflavin synthase, alpha subunit"/>
    <property type="match status" value="1"/>
</dbReference>
<dbReference type="GO" id="GO:0004746">
    <property type="term" value="F:riboflavin synthase activity"/>
    <property type="evidence" value="ECO:0007669"/>
    <property type="project" value="UniProtKB-UniRule"/>
</dbReference>
<accession>A0A1B2DM81</accession>
<evidence type="ECO:0000256" key="1">
    <source>
        <dbReference type="ARBA" id="ARBA00000968"/>
    </source>
</evidence>
<dbReference type="EMBL" id="CP016808">
    <property type="protein sequence ID" value="ANY68811.1"/>
    <property type="molecule type" value="Genomic_DNA"/>
</dbReference>
<dbReference type="SUPFAM" id="SSF63380">
    <property type="entry name" value="Riboflavin synthase domain-like"/>
    <property type="match status" value="2"/>
</dbReference>
<proteinExistence type="predicted"/>
<dbReference type="PANTHER" id="PTHR21098">
    <property type="entry name" value="RIBOFLAVIN SYNTHASE ALPHA CHAIN"/>
    <property type="match status" value="1"/>
</dbReference>
<keyword evidence="8" id="KW-0808">Transferase</keyword>
<evidence type="ECO:0000256" key="5">
    <source>
        <dbReference type="ARBA" id="ARBA00012827"/>
    </source>
</evidence>
<evidence type="ECO:0000256" key="4">
    <source>
        <dbReference type="ARBA" id="ARBA00011233"/>
    </source>
</evidence>
<evidence type="ECO:0000256" key="8">
    <source>
        <dbReference type="ARBA" id="ARBA00022679"/>
    </source>
</evidence>
<keyword evidence="7" id="KW-0686">Riboflavin biosynthesis</keyword>
<evidence type="ECO:0000313" key="13">
    <source>
        <dbReference type="EMBL" id="ANY68811.1"/>
    </source>
</evidence>
<dbReference type="Gene3D" id="2.40.30.20">
    <property type="match status" value="2"/>
</dbReference>
<feature type="domain" description="Lumazine-binding" evidence="12">
    <location>
        <begin position="1"/>
        <end position="96"/>
    </location>
</feature>
<organism evidence="13">
    <name type="scientific">Paenibacillus sp. BIHB 4019</name>
    <dbReference type="NCBI Taxonomy" id="1870819"/>
    <lineage>
        <taxon>Bacteria</taxon>
        <taxon>Bacillati</taxon>
        <taxon>Bacillota</taxon>
        <taxon>Bacilli</taxon>
        <taxon>Bacillales</taxon>
        <taxon>Paenibacillaceae</taxon>
        <taxon>Paenibacillus</taxon>
    </lineage>
</organism>
<evidence type="ECO:0000256" key="10">
    <source>
        <dbReference type="NCBIfam" id="TIGR00187"/>
    </source>
</evidence>
<comment type="function">
    <text evidence="2">Catalyzes the dismutation of two molecules of 6,7-dimethyl-8-ribityllumazine, resulting in the formation of riboflavin and 5-amino-6-(D-ribitylamino)uracil.</text>
</comment>
<dbReference type="Pfam" id="PF00677">
    <property type="entry name" value="Lum_binding"/>
    <property type="match status" value="2"/>
</dbReference>
<feature type="repeat" description="Lumazine-binding" evidence="11">
    <location>
        <begin position="97"/>
        <end position="194"/>
    </location>
</feature>
<comment type="subunit">
    <text evidence="4">Homotrimer.</text>
</comment>
<feature type="domain" description="Lumazine-binding" evidence="12">
    <location>
        <begin position="97"/>
        <end position="194"/>
    </location>
</feature>
<gene>
    <name evidence="13" type="ORF">BBD42_21805</name>
</gene>
<evidence type="ECO:0000256" key="9">
    <source>
        <dbReference type="ARBA" id="ARBA00022737"/>
    </source>
</evidence>
<dbReference type="FunFam" id="2.40.30.20:FF:000003">
    <property type="entry name" value="Riboflavin synthase, alpha subunit"/>
    <property type="match status" value="1"/>
</dbReference>
<dbReference type="InterPro" id="IPR001783">
    <property type="entry name" value="Lumazine-bd"/>
</dbReference>
<dbReference type="PIRSF" id="PIRSF000498">
    <property type="entry name" value="Riboflavin_syn_A"/>
    <property type="match status" value="1"/>
</dbReference>
<keyword evidence="9" id="KW-0677">Repeat</keyword>
<dbReference type="PROSITE" id="PS51177">
    <property type="entry name" value="LUMAZINE_BIND"/>
    <property type="match status" value="2"/>
</dbReference>
<evidence type="ECO:0000256" key="3">
    <source>
        <dbReference type="ARBA" id="ARBA00004887"/>
    </source>
</evidence>
<name>A0A1B2DM81_9BACL</name>
<dbReference type="CDD" id="cd00402">
    <property type="entry name" value="Riboflavin_synthase_like"/>
    <property type="match status" value="1"/>
</dbReference>
<dbReference type="InterPro" id="IPR026017">
    <property type="entry name" value="Lumazine-bd_dom"/>
</dbReference>
<evidence type="ECO:0000256" key="6">
    <source>
        <dbReference type="ARBA" id="ARBA00013950"/>
    </source>
</evidence>
<evidence type="ECO:0000256" key="11">
    <source>
        <dbReference type="PROSITE-ProRule" id="PRU00524"/>
    </source>
</evidence>
<evidence type="ECO:0000256" key="7">
    <source>
        <dbReference type="ARBA" id="ARBA00022619"/>
    </source>
</evidence>
<dbReference type="AlphaFoldDB" id="A0A1B2DM81"/>
<evidence type="ECO:0000259" key="12">
    <source>
        <dbReference type="PROSITE" id="PS51177"/>
    </source>
</evidence>
<dbReference type="GO" id="GO:0009231">
    <property type="term" value="P:riboflavin biosynthetic process"/>
    <property type="evidence" value="ECO:0007669"/>
    <property type="project" value="UniProtKB-KW"/>
</dbReference>
<protein>
    <recommendedName>
        <fullName evidence="6 10">Riboflavin synthase</fullName>
        <ecNumber evidence="5 10">2.5.1.9</ecNumber>
    </recommendedName>
</protein>
<dbReference type="NCBIfam" id="NF006767">
    <property type="entry name" value="PRK09289.1"/>
    <property type="match status" value="1"/>
</dbReference>
<dbReference type="InterPro" id="IPR023366">
    <property type="entry name" value="ATP_synth_asu-like_sf"/>
</dbReference>
<comment type="pathway">
    <text evidence="3">Cofactor biosynthesis; riboflavin biosynthesis; riboflavin from 2-hydroxy-3-oxobutyl phosphate and 5-amino-6-(D-ribitylamino)uracil: step 2/2.</text>
</comment>
<dbReference type="EC" id="2.5.1.9" evidence="5 10"/>
<comment type="catalytic activity">
    <reaction evidence="1">
        <text>2 6,7-dimethyl-8-(1-D-ribityl)lumazine + H(+) = 5-amino-6-(D-ribitylamino)uracil + riboflavin</text>
        <dbReference type="Rhea" id="RHEA:20772"/>
        <dbReference type="ChEBI" id="CHEBI:15378"/>
        <dbReference type="ChEBI" id="CHEBI:15934"/>
        <dbReference type="ChEBI" id="CHEBI:57986"/>
        <dbReference type="ChEBI" id="CHEBI:58201"/>
        <dbReference type="EC" id="2.5.1.9"/>
    </reaction>
</comment>
<dbReference type="RefSeq" id="WP_099519900.1">
    <property type="nucleotide sequence ID" value="NZ_CP016808.1"/>
</dbReference>
<feature type="repeat" description="Lumazine-binding" evidence="11">
    <location>
        <begin position="1"/>
        <end position="96"/>
    </location>
</feature>